<proteinExistence type="predicted"/>
<evidence type="ECO:0000313" key="3">
    <source>
        <dbReference type="EMBL" id="CAK7274988.1"/>
    </source>
</evidence>
<name>A0ABP0E332_9PEZI</name>
<organism evidence="3 4">
    <name type="scientific">Sporothrix epigloea</name>
    <dbReference type="NCBI Taxonomy" id="1892477"/>
    <lineage>
        <taxon>Eukaryota</taxon>
        <taxon>Fungi</taxon>
        <taxon>Dikarya</taxon>
        <taxon>Ascomycota</taxon>
        <taxon>Pezizomycotina</taxon>
        <taxon>Sordariomycetes</taxon>
        <taxon>Sordariomycetidae</taxon>
        <taxon>Ophiostomatales</taxon>
        <taxon>Ophiostomataceae</taxon>
        <taxon>Sporothrix</taxon>
    </lineage>
</organism>
<accession>A0ABP0E332</accession>
<dbReference type="Proteomes" id="UP001642501">
    <property type="component" value="Unassembled WGS sequence"/>
</dbReference>
<reference evidence="3 4" key="1">
    <citation type="submission" date="2024-01" db="EMBL/GenBank/DDBJ databases">
        <authorList>
            <person name="Allen C."/>
            <person name="Tagirdzhanova G."/>
        </authorList>
    </citation>
    <scope>NUCLEOTIDE SEQUENCE [LARGE SCALE GENOMIC DNA]</scope>
    <source>
        <strain evidence="3 4">CBS 573.63</strain>
    </source>
</reference>
<feature type="compositionally biased region" description="Basic and acidic residues" evidence="1">
    <location>
        <begin position="73"/>
        <end position="92"/>
    </location>
</feature>
<feature type="region of interest" description="Disordered" evidence="1">
    <location>
        <begin position="197"/>
        <end position="309"/>
    </location>
</feature>
<feature type="compositionally biased region" description="Basic and acidic residues" evidence="1">
    <location>
        <begin position="208"/>
        <end position="222"/>
    </location>
</feature>
<feature type="compositionally biased region" description="Basic and acidic residues" evidence="1">
    <location>
        <begin position="18"/>
        <end position="45"/>
    </location>
</feature>
<feature type="region of interest" description="Disordered" evidence="1">
    <location>
        <begin position="18"/>
        <end position="92"/>
    </location>
</feature>
<dbReference type="Pfam" id="PF26118">
    <property type="entry name" value="DUF8035"/>
    <property type="match status" value="1"/>
</dbReference>
<keyword evidence="4" id="KW-1185">Reference proteome</keyword>
<feature type="region of interest" description="Disordered" evidence="1">
    <location>
        <begin position="367"/>
        <end position="414"/>
    </location>
</feature>
<sequence>MSARRSRDLVDERDYVDVRVRDRDRDRDHNRDPLARYFQDDRRGETGALVLRQRGVETTERSRRRAPSPGQVRYRESIRDRSPSPLPLREREEVDRIEVRDRIYDREQERQFRREPSRGPQERIVTRVIERERERSPTPSPEREHERIRIIERSRSRVPSISPSPSPPPVEQRQLVRGPVLEREVITHYTDVDHGVIYAPRAPIPQPEPRRERERERERECDTEVDVYSSRHQTRVDIQESRPRPRAQSSLRAPARASDREVTVRSDRNLLEVDIETSRQRRSHSAQPPARDRQSRAASEEAHYIESRIDERGRMGEAYNGVTNDWTIVDVPPGTEHVRMDGVGGASADVTWQRYNGVRRTRFIPEREGEAVAAPRPRPREAPRERVRESGRGDHINVQIIDDKRGHSHSRSRDLDIETDRRMILYPPAPPEVMPAPRNDMWTEITKDLVSREAMDYLRYDYEETEYFYYILQYMRYEDVQELVQLSDRIRRQRRKDSRTSREEIDIDVGLKHGRRRSLSHQRPRRRDDRAYKHEVIVDRLRPGYYH</sequence>
<feature type="compositionally biased region" description="Basic and acidic residues" evidence="1">
    <location>
        <begin position="109"/>
        <end position="155"/>
    </location>
</feature>
<feature type="compositionally biased region" description="Basic and acidic residues" evidence="1">
    <location>
        <begin position="378"/>
        <end position="414"/>
    </location>
</feature>
<dbReference type="InterPro" id="IPR058348">
    <property type="entry name" value="DUF8035"/>
</dbReference>
<protein>
    <recommendedName>
        <fullName evidence="2">DUF8035 domain-containing protein</fullName>
    </recommendedName>
</protein>
<feature type="compositionally biased region" description="Basic and acidic residues" evidence="1">
    <location>
        <begin position="234"/>
        <end position="243"/>
    </location>
</feature>
<feature type="domain" description="DUF8035" evidence="2">
    <location>
        <begin position="440"/>
        <end position="493"/>
    </location>
</feature>
<evidence type="ECO:0000259" key="2">
    <source>
        <dbReference type="Pfam" id="PF26118"/>
    </source>
</evidence>
<evidence type="ECO:0000256" key="1">
    <source>
        <dbReference type="SAM" id="MobiDB-lite"/>
    </source>
</evidence>
<dbReference type="EMBL" id="CAWUOM010000194">
    <property type="protein sequence ID" value="CAK7274988.1"/>
    <property type="molecule type" value="Genomic_DNA"/>
</dbReference>
<feature type="region of interest" description="Disordered" evidence="1">
    <location>
        <begin position="109"/>
        <end position="176"/>
    </location>
</feature>
<evidence type="ECO:0000313" key="4">
    <source>
        <dbReference type="Proteomes" id="UP001642501"/>
    </source>
</evidence>
<feature type="compositionally biased region" description="Basic and acidic residues" evidence="1">
    <location>
        <begin position="257"/>
        <end position="279"/>
    </location>
</feature>
<comment type="caution">
    <text evidence="3">The sequence shown here is derived from an EMBL/GenBank/DDBJ whole genome shotgun (WGS) entry which is preliminary data.</text>
</comment>
<feature type="compositionally biased region" description="Basic and acidic residues" evidence="1">
    <location>
        <begin position="290"/>
        <end position="309"/>
    </location>
</feature>
<gene>
    <name evidence="3" type="ORF">SEPCBS57363_006446</name>
</gene>